<gene>
    <name evidence="3" type="ORF">NSK_008625</name>
</gene>
<dbReference type="EMBL" id="SDOX01000183">
    <property type="protein sequence ID" value="TFJ80067.1"/>
    <property type="molecule type" value="Genomic_DNA"/>
</dbReference>
<keyword evidence="2" id="KW-0812">Transmembrane</keyword>
<protein>
    <submittedName>
        <fullName evidence="3">Uncharacterized protein</fullName>
    </submittedName>
</protein>
<feature type="compositionally biased region" description="Basic and acidic residues" evidence="1">
    <location>
        <begin position="389"/>
        <end position="405"/>
    </location>
</feature>
<evidence type="ECO:0000313" key="3">
    <source>
        <dbReference type="EMBL" id="TFJ80067.1"/>
    </source>
</evidence>
<accession>A0A4D9CPT9</accession>
<feature type="compositionally biased region" description="Basic and acidic residues" evidence="1">
    <location>
        <begin position="414"/>
        <end position="454"/>
    </location>
</feature>
<dbReference type="Proteomes" id="UP000355283">
    <property type="component" value="Unassembled WGS sequence"/>
</dbReference>
<feature type="compositionally biased region" description="Basic and acidic residues" evidence="1">
    <location>
        <begin position="52"/>
        <end position="63"/>
    </location>
</feature>
<feature type="transmembrane region" description="Helical" evidence="2">
    <location>
        <begin position="717"/>
        <end position="738"/>
    </location>
</feature>
<organism evidence="3 4">
    <name type="scientific">Nannochloropsis salina CCMP1776</name>
    <dbReference type="NCBI Taxonomy" id="1027361"/>
    <lineage>
        <taxon>Eukaryota</taxon>
        <taxon>Sar</taxon>
        <taxon>Stramenopiles</taxon>
        <taxon>Ochrophyta</taxon>
        <taxon>Eustigmatophyceae</taxon>
        <taxon>Eustigmatales</taxon>
        <taxon>Monodopsidaceae</taxon>
        <taxon>Microchloropsis</taxon>
        <taxon>Microchloropsis salina</taxon>
    </lineage>
</organism>
<reference evidence="3 4" key="1">
    <citation type="submission" date="2019-01" db="EMBL/GenBank/DDBJ databases">
        <title>Nuclear Genome Assembly of the Microalgal Biofuel strain Nannochloropsis salina CCMP1776.</title>
        <authorList>
            <person name="Hovde B."/>
        </authorList>
    </citation>
    <scope>NUCLEOTIDE SEQUENCE [LARGE SCALE GENOMIC DNA]</scope>
    <source>
        <strain evidence="3 4">CCMP1776</strain>
    </source>
</reference>
<feature type="transmembrane region" description="Helical" evidence="2">
    <location>
        <begin position="769"/>
        <end position="789"/>
    </location>
</feature>
<dbReference type="OrthoDB" id="10328630at2759"/>
<dbReference type="AlphaFoldDB" id="A0A4D9CPT9"/>
<feature type="transmembrane region" description="Helical" evidence="2">
    <location>
        <begin position="94"/>
        <end position="113"/>
    </location>
</feature>
<comment type="caution">
    <text evidence="3">The sequence shown here is derived from an EMBL/GenBank/DDBJ whole genome shotgun (WGS) entry which is preliminary data.</text>
</comment>
<keyword evidence="2" id="KW-0472">Membrane</keyword>
<sequence>MKRGRLVIVEDEDNTHLSSTSAHSSARLVKVDAETGHVEIFPARKSSATRHVAPESAHEDAFHSDPPGTGEVPATVEESNAVLFPVVGKSSLCFSIVTMLFLFAVLLFVSRLCRAWQRLRRTGSGAGHTRVSRQILAAVLTPLTFTNKIVKWCLEGHAAGLDREGDIRDQAERARRALDRALARDEALGARDALRRLSQLAESPDLPLWMREIADPLEEEAWEVEEREEYQDELVRGLTAAMARCEEALGATRQRLSHQAHLCSLGLGMQMGMSPASLVLSLTSAAGDQEMRLVGSLEKVGEYCRGTGEAANRQARALVEEGESLLKRWFEAQDRPILGALSQDEVSAPFLTLGPGSVSWKPTPFRDVELIGDAVGGEEVKEAVLPGDQGEKGASERAFLSRREEDAGDPSEETDTRRATGGRAEREVVRTQEEAEEDRQGATRDSKVKLRGDGGGEGGEEVGNGSLLSHTLLTEVREGTERGVVVMGRNPGLVSVHREAVEMDGPVSLLGAFKEELRRHAGAVRMVELQRTLEGRVQERRQRREESRRAAEAERLRRLKGLRERGKDLLAVRACRAAGRLEAQEARRAGDQALFTYLLPVSLVAFGLLVWVASLEEEMEGRRGPSLLLGALWRVPIHDLLYGDCLGPAPTPSSTVSRVVQHHVKRFPGADRSALPRASTPGPEILGWWLDVALPSSISTGLVGAFEASGCYARRTLWLATNAGMLVLLHFVVGSLGLGPHRAKMHVAILLFCLKNALARVTWRGLSSVRSILGFHFVLFALTAWNGFGRSFAHRHFLFRRLIPLLAVMVGLLDGAIYVGPAAVSGSLQALRAA</sequence>
<feature type="transmembrane region" description="Helical" evidence="2">
    <location>
        <begin position="594"/>
        <end position="613"/>
    </location>
</feature>
<feature type="region of interest" description="Disordered" evidence="1">
    <location>
        <begin position="48"/>
        <end position="70"/>
    </location>
</feature>
<proteinExistence type="predicted"/>
<keyword evidence="4" id="KW-1185">Reference proteome</keyword>
<feature type="region of interest" description="Disordered" evidence="1">
    <location>
        <begin position="382"/>
        <end position="465"/>
    </location>
</feature>
<name>A0A4D9CPT9_9STRA</name>
<evidence type="ECO:0000313" key="4">
    <source>
        <dbReference type="Proteomes" id="UP000355283"/>
    </source>
</evidence>
<evidence type="ECO:0000256" key="2">
    <source>
        <dbReference type="SAM" id="Phobius"/>
    </source>
</evidence>
<keyword evidence="2" id="KW-1133">Transmembrane helix</keyword>
<feature type="transmembrane region" description="Helical" evidence="2">
    <location>
        <begin position="801"/>
        <end position="819"/>
    </location>
</feature>
<evidence type="ECO:0000256" key="1">
    <source>
        <dbReference type="SAM" id="MobiDB-lite"/>
    </source>
</evidence>